<dbReference type="Proteomes" id="UP000184292">
    <property type="component" value="Unassembled WGS sequence"/>
</dbReference>
<dbReference type="AlphaFoldDB" id="A0A1M6GK09"/>
<dbReference type="STRING" id="1447782.SAMN05444417_2780"/>
<protein>
    <submittedName>
        <fullName evidence="1">Uncharacterized protein</fullName>
    </submittedName>
</protein>
<dbReference type="OrthoDB" id="7774376at2"/>
<accession>A0A1M6GK09</accession>
<evidence type="ECO:0000313" key="2">
    <source>
        <dbReference type="Proteomes" id="UP000184292"/>
    </source>
</evidence>
<proteinExistence type="predicted"/>
<name>A0A1M6GK09_9RHOB</name>
<dbReference type="EMBL" id="FQYO01000005">
    <property type="protein sequence ID" value="SHJ10256.1"/>
    <property type="molecule type" value="Genomic_DNA"/>
</dbReference>
<organism evidence="1 2">
    <name type="scientific">Wenxinia saemankumensis</name>
    <dbReference type="NCBI Taxonomy" id="1447782"/>
    <lineage>
        <taxon>Bacteria</taxon>
        <taxon>Pseudomonadati</taxon>
        <taxon>Pseudomonadota</taxon>
        <taxon>Alphaproteobacteria</taxon>
        <taxon>Rhodobacterales</taxon>
        <taxon>Roseobacteraceae</taxon>
        <taxon>Wenxinia</taxon>
    </lineage>
</organism>
<reference evidence="1 2" key="1">
    <citation type="submission" date="2016-11" db="EMBL/GenBank/DDBJ databases">
        <authorList>
            <person name="Jaros S."/>
            <person name="Januszkiewicz K."/>
            <person name="Wedrychowicz H."/>
        </authorList>
    </citation>
    <scope>NUCLEOTIDE SEQUENCE [LARGE SCALE GENOMIC DNA]</scope>
    <source>
        <strain evidence="1 2">DSM 100565</strain>
    </source>
</reference>
<evidence type="ECO:0000313" key="1">
    <source>
        <dbReference type="EMBL" id="SHJ10256.1"/>
    </source>
</evidence>
<dbReference type="RefSeq" id="WP_139300568.1">
    <property type="nucleotide sequence ID" value="NZ_FQYO01000005.1"/>
</dbReference>
<gene>
    <name evidence="1" type="ORF">SAMN05444417_2780</name>
</gene>
<sequence>MIAALLLTIIGLLGGILWALWPSAYVIDYDRGGRIGARAALIRAEVEPAEIQGRCMSACTMHLATGCVHSGARLIFHLPTPDTQHWREVLAGHYPPAIAAWFLSLPLGMVPMEMTGAEVIRLGARECPLSP</sequence>
<keyword evidence="2" id="KW-1185">Reference proteome</keyword>